<dbReference type="EMBL" id="LKEB01000002">
    <property type="protein sequence ID" value="ROW17474.1"/>
    <property type="molecule type" value="Genomic_DNA"/>
</dbReference>
<dbReference type="InParanoid" id="A0A423XLZ6"/>
<evidence type="ECO:0000313" key="2">
    <source>
        <dbReference type="Proteomes" id="UP000285146"/>
    </source>
</evidence>
<keyword evidence="2" id="KW-1185">Reference proteome</keyword>
<dbReference type="Proteomes" id="UP000285146">
    <property type="component" value="Unassembled WGS sequence"/>
</dbReference>
<sequence>MLAYRAKADAVRIYFRCAARPTWSAAASSSISIKLKQATLRRYARSHLFDLNPKHARQLRALDRALSRVGGAAQ</sequence>
<comment type="caution">
    <text evidence="1">The sequence shown here is derived from an EMBL/GenBank/DDBJ whole genome shotgun (WGS) entry which is preliminary data.</text>
</comment>
<proteinExistence type="predicted"/>
<evidence type="ECO:0000313" key="1">
    <source>
        <dbReference type="EMBL" id="ROW17474.1"/>
    </source>
</evidence>
<dbReference type="AlphaFoldDB" id="A0A423XLZ6"/>
<accession>A0A423XLZ6</accession>
<name>A0A423XLZ6_9PEZI</name>
<organism evidence="1 2">
    <name type="scientific">Cytospora leucostoma</name>
    <dbReference type="NCBI Taxonomy" id="1230097"/>
    <lineage>
        <taxon>Eukaryota</taxon>
        <taxon>Fungi</taxon>
        <taxon>Dikarya</taxon>
        <taxon>Ascomycota</taxon>
        <taxon>Pezizomycotina</taxon>
        <taxon>Sordariomycetes</taxon>
        <taxon>Sordariomycetidae</taxon>
        <taxon>Diaporthales</taxon>
        <taxon>Cytosporaceae</taxon>
        <taxon>Cytospora</taxon>
    </lineage>
</organism>
<protein>
    <submittedName>
        <fullName evidence="1">Uncharacterized protein</fullName>
    </submittedName>
</protein>
<gene>
    <name evidence="1" type="ORF">VPNG_00964</name>
</gene>
<reference evidence="1 2" key="1">
    <citation type="submission" date="2015-09" db="EMBL/GenBank/DDBJ databases">
        <title>Host preference determinants of Valsa canker pathogens revealed by comparative genomics.</title>
        <authorList>
            <person name="Yin Z."/>
            <person name="Huang L."/>
        </authorList>
    </citation>
    <scope>NUCLEOTIDE SEQUENCE [LARGE SCALE GENOMIC DNA]</scope>
    <source>
        <strain evidence="1 2">SXYLt</strain>
    </source>
</reference>